<keyword evidence="3" id="KW-0732">Signal</keyword>
<dbReference type="Gene3D" id="2.130.10.10">
    <property type="entry name" value="YVTN repeat-like/Quinoprotein amine dehydrogenase"/>
    <property type="match status" value="1"/>
</dbReference>
<dbReference type="PANTHER" id="PTHR30344:SF1">
    <property type="entry name" value="6-PHOSPHOGLUCONOLACTONASE"/>
    <property type="match status" value="1"/>
</dbReference>
<gene>
    <name evidence="4" type="ORF">EPD60_05445</name>
</gene>
<evidence type="ECO:0000256" key="1">
    <source>
        <dbReference type="ARBA" id="ARBA00005564"/>
    </source>
</evidence>
<protein>
    <submittedName>
        <fullName evidence="4">Lactonase family protein</fullName>
    </submittedName>
</protein>
<sequence length="367" mass="39383">MKLFRIALLLLLGLPAGAQPVQLLVGTYTRTPGRAGIFIYRFDPQSLEATATDSAMTVNPSYLAPGADGKYVYAVSEQGGGKGAVRAYRLRKGRLEFINEVPSGGDAPCYITVDRKGRNVIAGNYSGGNLALFATAPDGGLVPFEYIYKHNGSGPHAARQEGPHVHSTNLSPDERYLLAADLGTDRIITYSVSARQHRLAPTDKLLQLRRGTGPRQLEFHPNGKWVYIVQELSGDITACTYDNGMLKPFQEISLLPDAGTPASSADIHVSPDGRFVYATNRNPSNHIAIFAIGTDGSLTATGHVPTGGKVPRNFIFTPGGELLLVANQDSDNISIFKVDKGSGGLTDTGKRIAAPAPVCLKWLPRQR</sequence>
<dbReference type="GO" id="GO:0017057">
    <property type="term" value="F:6-phosphogluconolactonase activity"/>
    <property type="evidence" value="ECO:0007669"/>
    <property type="project" value="TreeGrafter"/>
</dbReference>
<accession>A0A4R1BK09</accession>
<evidence type="ECO:0000313" key="4">
    <source>
        <dbReference type="EMBL" id="TCJ17636.1"/>
    </source>
</evidence>
<name>A0A4R1BK09_9BACT</name>
<dbReference type="EMBL" id="SJZI01000008">
    <property type="protein sequence ID" value="TCJ17636.1"/>
    <property type="molecule type" value="Genomic_DNA"/>
</dbReference>
<dbReference type="InterPro" id="IPR015943">
    <property type="entry name" value="WD40/YVTN_repeat-like_dom_sf"/>
</dbReference>
<dbReference type="GO" id="GO:0005829">
    <property type="term" value="C:cytosol"/>
    <property type="evidence" value="ECO:0007669"/>
    <property type="project" value="TreeGrafter"/>
</dbReference>
<dbReference type="InterPro" id="IPR011048">
    <property type="entry name" value="Haem_d1_sf"/>
</dbReference>
<feature type="chain" id="PRO_5020226779" evidence="3">
    <location>
        <begin position="19"/>
        <end position="367"/>
    </location>
</feature>
<reference evidence="4 5" key="1">
    <citation type="submission" date="2019-03" db="EMBL/GenBank/DDBJ databases">
        <authorList>
            <person name="Kim M.K.M."/>
        </authorList>
    </citation>
    <scope>NUCLEOTIDE SEQUENCE [LARGE SCALE GENOMIC DNA]</scope>
    <source>
        <strain evidence="4 5">17J68-12</strain>
    </source>
</reference>
<keyword evidence="2" id="KW-0313">Glucose metabolism</keyword>
<keyword evidence="5" id="KW-1185">Reference proteome</keyword>
<evidence type="ECO:0000313" key="5">
    <source>
        <dbReference type="Proteomes" id="UP000295334"/>
    </source>
</evidence>
<organism evidence="4 5">
    <name type="scientific">Flaviaesturariibacter flavus</name>
    <dbReference type="NCBI Taxonomy" id="2502780"/>
    <lineage>
        <taxon>Bacteria</taxon>
        <taxon>Pseudomonadati</taxon>
        <taxon>Bacteroidota</taxon>
        <taxon>Chitinophagia</taxon>
        <taxon>Chitinophagales</taxon>
        <taxon>Chitinophagaceae</taxon>
        <taxon>Flaviaestuariibacter</taxon>
    </lineage>
</organism>
<dbReference type="SUPFAM" id="SSF51004">
    <property type="entry name" value="C-terminal (heme d1) domain of cytochrome cd1-nitrite reductase"/>
    <property type="match status" value="1"/>
</dbReference>
<dbReference type="InterPro" id="IPR050282">
    <property type="entry name" value="Cycloisomerase_2"/>
</dbReference>
<keyword evidence="2" id="KW-0119">Carbohydrate metabolism</keyword>
<evidence type="ECO:0000256" key="2">
    <source>
        <dbReference type="ARBA" id="ARBA00022526"/>
    </source>
</evidence>
<dbReference type="RefSeq" id="WP_131447641.1">
    <property type="nucleotide sequence ID" value="NZ_SJZI01000008.1"/>
</dbReference>
<dbReference type="Pfam" id="PF10282">
    <property type="entry name" value="Lactonase"/>
    <property type="match status" value="1"/>
</dbReference>
<proteinExistence type="inferred from homology"/>
<comment type="similarity">
    <text evidence="1">Belongs to the cycloisomerase 2 family.</text>
</comment>
<dbReference type="AlphaFoldDB" id="A0A4R1BK09"/>
<feature type="signal peptide" evidence="3">
    <location>
        <begin position="1"/>
        <end position="18"/>
    </location>
</feature>
<dbReference type="InterPro" id="IPR019405">
    <property type="entry name" value="Lactonase_7-beta_prop"/>
</dbReference>
<comment type="caution">
    <text evidence="4">The sequence shown here is derived from an EMBL/GenBank/DDBJ whole genome shotgun (WGS) entry which is preliminary data.</text>
</comment>
<evidence type="ECO:0000256" key="3">
    <source>
        <dbReference type="SAM" id="SignalP"/>
    </source>
</evidence>
<dbReference type="Proteomes" id="UP000295334">
    <property type="component" value="Unassembled WGS sequence"/>
</dbReference>
<dbReference type="PANTHER" id="PTHR30344">
    <property type="entry name" value="6-PHOSPHOGLUCONOLACTONASE-RELATED"/>
    <property type="match status" value="1"/>
</dbReference>
<dbReference type="OrthoDB" id="9790815at2"/>
<dbReference type="GO" id="GO:0006006">
    <property type="term" value="P:glucose metabolic process"/>
    <property type="evidence" value="ECO:0007669"/>
    <property type="project" value="UniProtKB-KW"/>
</dbReference>